<feature type="region of interest" description="Disordered" evidence="1">
    <location>
        <begin position="1"/>
        <end position="164"/>
    </location>
</feature>
<evidence type="ECO:0000313" key="2">
    <source>
        <dbReference type="EMBL" id="GFY03184.1"/>
    </source>
</evidence>
<accession>A0A8X6V8F7</accession>
<dbReference type="Proteomes" id="UP000887159">
    <property type="component" value="Unassembled WGS sequence"/>
</dbReference>
<feature type="compositionally biased region" description="Polar residues" evidence="1">
    <location>
        <begin position="142"/>
        <end position="164"/>
    </location>
</feature>
<comment type="caution">
    <text evidence="2">The sequence shown here is derived from an EMBL/GenBank/DDBJ whole genome shotgun (WGS) entry which is preliminary data.</text>
</comment>
<keyword evidence="3" id="KW-1185">Reference proteome</keyword>
<feature type="compositionally biased region" description="Polar residues" evidence="1">
    <location>
        <begin position="37"/>
        <end position="55"/>
    </location>
</feature>
<feature type="compositionally biased region" description="Polar residues" evidence="1">
    <location>
        <begin position="107"/>
        <end position="126"/>
    </location>
</feature>
<name>A0A8X6V8F7_TRICX</name>
<gene>
    <name evidence="2" type="ORF">TNCV_4587851</name>
</gene>
<evidence type="ECO:0000313" key="3">
    <source>
        <dbReference type="Proteomes" id="UP000887159"/>
    </source>
</evidence>
<protein>
    <submittedName>
        <fullName evidence="2">Uncharacterized protein</fullName>
    </submittedName>
</protein>
<dbReference type="AlphaFoldDB" id="A0A8X6V8F7"/>
<dbReference type="EMBL" id="BMAU01021235">
    <property type="protein sequence ID" value="GFY03184.1"/>
    <property type="molecule type" value="Genomic_DNA"/>
</dbReference>
<evidence type="ECO:0000256" key="1">
    <source>
        <dbReference type="SAM" id="MobiDB-lite"/>
    </source>
</evidence>
<reference evidence="2" key="1">
    <citation type="submission" date="2020-08" db="EMBL/GenBank/DDBJ databases">
        <title>Multicomponent nature underlies the extraordinary mechanical properties of spider dragline silk.</title>
        <authorList>
            <person name="Kono N."/>
            <person name="Nakamura H."/>
            <person name="Mori M."/>
            <person name="Yoshida Y."/>
            <person name="Ohtoshi R."/>
            <person name="Malay A.D."/>
            <person name="Moran D.A.P."/>
            <person name="Tomita M."/>
            <person name="Numata K."/>
            <person name="Arakawa K."/>
        </authorList>
    </citation>
    <scope>NUCLEOTIDE SEQUENCE</scope>
</reference>
<proteinExistence type="predicted"/>
<organism evidence="2 3">
    <name type="scientific">Trichonephila clavipes</name>
    <name type="common">Golden silk orbweaver</name>
    <name type="synonym">Nephila clavipes</name>
    <dbReference type="NCBI Taxonomy" id="2585209"/>
    <lineage>
        <taxon>Eukaryota</taxon>
        <taxon>Metazoa</taxon>
        <taxon>Ecdysozoa</taxon>
        <taxon>Arthropoda</taxon>
        <taxon>Chelicerata</taxon>
        <taxon>Arachnida</taxon>
        <taxon>Araneae</taxon>
        <taxon>Araneomorphae</taxon>
        <taxon>Entelegynae</taxon>
        <taxon>Araneoidea</taxon>
        <taxon>Nephilidae</taxon>
        <taxon>Trichonephila</taxon>
    </lineage>
</organism>
<feature type="compositionally biased region" description="Polar residues" evidence="1">
    <location>
        <begin position="1"/>
        <end position="20"/>
    </location>
</feature>
<sequence length="164" mass="18059">MSLSSFRVHQDATGQQSSASTKKRDEHPPPSGRGRMSLSSFRVQQDATGQQSSASTEKDTNTHRRVTAVGCRCHRSACTKMRPDSRVVPRRKKGDEHPPPRGRGRMSLSSFRVHQDATGQQSSASTEKGDEHPPPRGRGRMSLSSFRVQQDATGQQSCASTEKR</sequence>
<feature type="compositionally biased region" description="Basic and acidic residues" evidence="1">
    <location>
        <begin position="81"/>
        <end position="99"/>
    </location>
</feature>